<evidence type="ECO:0000256" key="1">
    <source>
        <dbReference type="SAM" id="SignalP"/>
    </source>
</evidence>
<feature type="chain" id="PRO_5042084507" evidence="1">
    <location>
        <begin position="26"/>
        <end position="257"/>
    </location>
</feature>
<dbReference type="EMBL" id="JARKIF010000048">
    <property type="protein sequence ID" value="KAJ7607750.1"/>
    <property type="molecule type" value="Genomic_DNA"/>
</dbReference>
<feature type="signal peptide" evidence="1">
    <location>
        <begin position="1"/>
        <end position="25"/>
    </location>
</feature>
<name>A0AAD7F9Y1_9AGAR</name>
<dbReference type="AlphaFoldDB" id="A0AAD7F9Y1"/>
<accession>A0AAD7F9Y1</accession>
<evidence type="ECO:0000313" key="2">
    <source>
        <dbReference type="EMBL" id="KAJ7607750.1"/>
    </source>
</evidence>
<keyword evidence="3" id="KW-1185">Reference proteome</keyword>
<dbReference type="Proteomes" id="UP001221142">
    <property type="component" value="Unassembled WGS sequence"/>
</dbReference>
<sequence length="257" mass="27200">MHMKFSVPTAATLLASGLLLVTGHTAPTPVGSPVVVTTYNITSGIPPEGLSSIGFPIIIHDAVEGYSIGQAVQFGHITTNQGTLALQPYQNSAGSTLVRAVYSSYVPGTTTSDKARCRNPGTPDGPVIVCTWSVPAIYNTPYYLRIWHTGDSTWSVSVNNACLQLPIPLGTFALPDDAGLIQASDYGFVEYLPWTSVEQPDCSTLPYQRSTFWIPAESTVWGFPEQTGACAGEINASVGRLGTTLEVRSGFPGQTGA</sequence>
<comment type="caution">
    <text evidence="2">The sequence shown here is derived from an EMBL/GenBank/DDBJ whole genome shotgun (WGS) entry which is preliminary data.</text>
</comment>
<proteinExistence type="predicted"/>
<evidence type="ECO:0000313" key="3">
    <source>
        <dbReference type="Proteomes" id="UP001221142"/>
    </source>
</evidence>
<keyword evidence="1" id="KW-0732">Signal</keyword>
<gene>
    <name evidence="2" type="ORF">FB45DRAFT_1067772</name>
</gene>
<reference evidence="2" key="1">
    <citation type="submission" date="2023-03" db="EMBL/GenBank/DDBJ databases">
        <title>Massive genome expansion in bonnet fungi (Mycena s.s.) driven by repeated elements and novel gene families across ecological guilds.</title>
        <authorList>
            <consortium name="Lawrence Berkeley National Laboratory"/>
            <person name="Harder C.B."/>
            <person name="Miyauchi S."/>
            <person name="Viragh M."/>
            <person name="Kuo A."/>
            <person name="Thoen E."/>
            <person name="Andreopoulos B."/>
            <person name="Lu D."/>
            <person name="Skrede I."/>
            <person name="Drula E."/>
            <person name="Henrissat B."/>
            <person name="Morin E."/>
            <person name="Kohler A."/>
            <person name="Barry K."/>
            <person name="LaButti K."/>
            <person name="Morin E."/>
            <person name="Salamov A."/>
            <person name="Lipzen A."/>
            <person name="Mereny Z."/>
            <person name="Hegedus B."/>
            <person name="Baldrian P."/>
            <person name="Stursova M."/>
            <person name="Weitz H."/>
            <person name="Taylor A."/>
            <person name="Grigoriev I.V."/>
            <person name="Nagy L.G."/>
            <person name="Martin F."/>
            <person name="Kauserud H."/>
        </authorList>
    </citation>
    <scope>NUCLEOTIDE SEQUENCE</scope>
    <source>
        <strain evidence="2">9284</strain>
    </source>
</reference>
<organism evidence="2 3">
    <name type="scientific">Roridomyces roridus</name>
    <dbReference type="NCBI Taxonomy" id="1738132"/>
    <lineage>
        <taxon>Eukaryota</taxon>
        <taxon>Fungi</taxon>
        <taxon>Dikarya</taxon>
        <taxon>Basidiomycota</taxon>
        <taxon>Agaricomycotina</taxon>
        <taxon>Agaricomycetes</taxon>
        <taxon>Agaricomycetidae</taxon>
        <taxon>Agaricales</taxon>
        <taxon>Marasmiineae</taxon>
        <taxon>Mycenaceae</taxon>
        <taxon>Roridomyces</taxon>
    </lineage>
</organism>
<protein>
    <submittedName>
        <fullName evidence="2">Uncharacterized protein</fullName>
    </submittedName>
</protein>